<dbReference type="InterPro" id="IPR036390">
    <property type="entry name" value="WH_DNA-bd_sf"/>
</dbReference>
<protein>
    <submittedName>
        <fullName evidence="6">LysR family transcriptional regulator</fullName>
    </submittedName>
</protein>
<gene>
    <name evidence="6" type="ORF">C7455_107223</name>
</gene>
<dbReference type="InterPro" id="IPR000847">
    <property type="entry name" value="LysR_HTH_N"/>
</dbReference>
<accession>A0A316GI63</accession>
<dbReference type="InterPro" id="IPR005119">
    <property type="entry name" value="LysR_subst-bd"/>
</dbReference>
<keyword evidence="2" id="KW-0805">Transcription regulation</keyword>
<keyword evidence="3" id="KW-0238">DNA-binding</keyword>
<organism evidence="6 7">
    <name type="scientific">Roseicyclus mahoneyensis</name>
    <dbReference type="NCBI Taxonomy" id="164332"/>
    <lineage>
        <taxon>Bacteria</taxon>
        <taxon>Pseudomonadati</taxon>
        <taxon>Pseudomonadota</taxon>
        <taxon>Alphaproteobacteria</taxon>
        <taxon>Rhodobacterales</taxon>
        <taxon>Roseobacteraceae</taxon>
        <taxon>Roseicyclus</taxon>
    </lineage>
</organism>
<proteinExistence type="inferred from homology"/>
<evidence type="ECO:0000256" key="1">
    <source>
        <dbReference type="ARBA" id="ARBA00009437"/>
    </source>
</evidence>
<dbReference type="InterPro" id="IPR037402">
    <property type="entry name" value="YidZ_PBP2"/>
</dbReference>
<keyword evidence="4" id="KW-0804">Transcription</keyword>
<dbReference type="AlphaFoldDB" id="A0A316GI63"/>
<dbReference type="SUPFAM" id="SSF53850">
    <property type="entry name" value="Periplasmic binding protein-like II"/>
    <property type="match status" value="1"/>
</dbReference>
<name>A0A316GI63_9RHOB</name>
<dbReference type="Gene3D" id="1.10.10.10">
    <property type="entry name" value="Winged helix-like DNA-binding domain superfamily/Winged helix DNA-binding domain"/>
    <property type="match status" value="1"/>
</dbReference>
<dbReference type="GO" id="GO:0003677">
    <property type="term" value="F:DNA binding"/>
    <property type="evidence" value="ECO:0007669"/>
    <property type="project" value="UniProtKB-KW"/>
</dbReference>
<dbReference type="Pfam" id="PF03466">
    <property type="entry name" value="LysR_substrate"/>
    <property type="match status" value="1"/>
</dbReference>
<evidence type="ECO:0000256" key="4">
    <source>
        <dbReference type="ARBA" id="ARBA00023163"/>
    </source>
</evidence>
<dbReference type="Pfam" id="PF00126">
    <property type="entry name" value="HTH_1"/>
    <property type="match status" value="1"/>
</dbReference>
<evidence type="ECO:0000313" key="7">
    <source>
        <dbReference type="Proteomes" id="UP000245708"/>
    </source>
</evidence>
<evidence type="ECO:0000256" key="2">
    <source>
        <dbReference type="ARBA" id="ARBA00023015"/>
    </source>
</evidence>
<dbReference type="PRINTS" id="PR00039">
    <property type="entry name" value="HTHLYSR"/>
</dbReference>
<evidence type="ECO:0000259" key="5">
    <source>
        <dbReference type="PROSITE" id="PS50931"/>
    </source>
</evidence>
<sequence>MNLRSIDMNLLVVLDALLDEAHVSRAAHRLNMSQPAVSSALQRCRDLFGDPLLERGRGGMTRTLLAERLRAPLRSILSEVEALLDRGDVPLDRIERVVRITTADDPAAMLACPLIEEISRTAPGITIVFKPWQGQDAVIREILDGATDLAIAVLDREIENVEIRKLLDVDYVVAMRRNHPAAADFTLDAWLAWPHVVVSGRGDLRTPLDAQLAASGRRRRVGLSVASFQLVPKVLAETDLIAMLPQHSLAAQSEFDLVLHRPPVPVEGFPLHMAWHARQTRDTAVQHVANVIRAVFQRAGG</sequence>
<feature type="domain" description="HTH lysR-type" evidence="5">
    <location>
        <begin position="6"/>
        <end position="63"/>
    </location>
</feature>
<dbReference type="PANTHER" id="PTHR30118:SF15">
    <property type="entry name" value="TRANSCRIPTIONAL REGULATORY PROTEIN"/>
    <property type="match status" value="1"/>
</dbReference>
<comment type="caution">
    <text evidence="6">The sequence shown here is derived from an EMBL/GenBank/DDBJ whole genome shotgun (WGS) entry which is preliminary data.</text>
</comment>
<evidence type="ECO:0000256" key="3">
    <source>
        <dbReference type="ARBA" id="ARBA00023125"/>
    </source>
</evidence>
<dbReference type="PROSITE" id="PS50931">
    <property type="entry name" value="HTH_LYSR"/>
    <property type="match status" value="1"/>
</dbReference>
<dbReference type="GO" id="GO:0003700">
    <property type="term" value="F:DNA-binding transcription factor activity"/>
    <property type="evidence" value="ECO:0007669"/>
    <property type="project" value="InterPro"/>
</dbReference>
<dbReference type="Gene3D" id="3.40.190.10">
    <property type="entry name" value="Periplasmic binding protein-like II"/>
    <property type="match status" value="2"/>
</dbReference>
<reference evidence="6 7" key="1">
    <citation type="submission" date="2018-05" db="EMBL/GenBank/DDBJ databases">
        <title>Genomic Encyclopedia of Type Strains, Phase IV (KMG-IV): sequencing the most valuable type-strain genomes for metagenomic binning, comparative biology and taxonomic classification.</title>
        <authorList>
            <person name="Goeker M."/>
        </authorList>
    </citation>
    <scope>NUCLEOTIDE SEQUENCE [LARGE SCALE GENOMIC DNA]</scope>
    <source>
        <strain evidence="6 7">DSM 16097</strain>
    </source>
</reference>
<comment type="similarity">
    <text evidence="1">Belongs to the LysR transcriptional regulatory family.</text>
</comment>
<evidence type="ECO:0000313" key="6">
    <source>
        <dbReference type="EMBL" id="PWK59678.1"/>
    </source>
</evidence>
<dbReference type="OrthoDB" id="9811588at2"/>
<dbReference type="SUPFAM" id="SSF46785">
    <property type="entry name" value="Winged helix' DNA-binding domain"/>
    <property type="match status" value="1"/>
</dbReference>
<dbReference type="EMBL" id="QGGW01000007">
    <property type="protein sequence ID" value="PWK59678.1"/>
    <property type="molecule type" value="Genomic_DNA"/>
</dbReference>
<keyword evidence="7" id="KW-1185">Reference proteome</keyword>
<dbReference type="Proteomes" id="UP000245708">
    <property type="component" value="Unassembled WGS sequence"/>
</dbReference>
<dbReference type="InterPro" id="IPR050389">
    <property type="entry name" value="LysR-type_TF"/>
</dbReference>
<dbReference type="InterPro" id="IPR036388">
    <property type="entry name" value="WH-like_DNA-bd_sf"/>
</dbReference>
<dbReference type="PANTHER" id="PTHR30118">
    <property type="entry name" value="HTH-TYPE TRANSCRIPTIONAL REGULATOR LEUO-RELATED"/>
    <property type="match status" value="1"/>
</dbReference>
<dbReference type="CDD" id="cd08417">
    <property type="entry name" value="PBP2_Nitroaromatics_like"/>
    <property type="match status" value="1"/>
</dbReference>